<evidence type="ECO:0000256" key="5">
    <source>
        <dbReference type="ARBA" id="ARBA00022989"/>
    </source>
</evidence>
<evidence type="ECO:0000256" key="7">
    <source>
        <dbReference type="RuleBase" id="RU363032"/>
    </source>
</evidence>
<keyword evidence="6 7" id="KW-0472">Membrane</keyword>
<dbReference type="Gene3D" id="1.10.3720.10">
    <property type="entry name" value="MetI-like"/>
    <property type="match status" value="1"/>
</dbReference>
<feature type="transmembrane region" description="Helical" evidence="7">
    <location>
        <begin position="87"/>
        <end position="111"/>
    </location>
</feature>
<evidence type="ECO:0000259" key="8">
    <source>
        <dbReference type="PROSITE" id="PS50928"/>
    </source>
</evidence>
<dbReference type="Proteomes" id="UP001596154">
    <property type="component" value="Unassembled WGS sequence"/>
</dbReference>
<evidence type="ECO:0000313" key="10">
    <source>
        <dbReference type="Proteomes" id="UP001596154"/>
    </source>
</evidence>
<dbReference type="PANTHER" id="PTHR43744">
    <property type="entry name" value="ABC TRANSPORTER PERMEASE PROTEIN MG189-RELATED-RELATED"/>
    <property type="match status" value="1"/>
</dbReference>
<keyword evidence="4 7" id="KW-0812">Transmembrane</keyword>
<evidence type="ECO:0000256" key="6">
    <source>
        <dbReference type="ARBA" id="ARBA00023136"/>
    </source>
</evidence>
<dbReference type="EMBL" id="JBHSNY010000004">
    <property type="protein sequence ID" value="MFC5634646.1"/>
    <property type="molecule type" value="Genomic_DNA"/>
</dbReference>
<reference evidence="10" key="1">
    <citation type="journal article" date="2019" name="Int. J. Syst. Evol. Microbiol.">
        <title>The Global Catalogue of Microorganisms (GCM) 10K type strain sequencing project: providing services to taxonomists for standard genome sequencing and annotation.</title>
        <authorList>
            <consortium name="The Broad Institute Genomics Platform"/>
            <consortium name="The Broad Institute Genome Sequencing Center for Infectious Disease"/>
            <person name="Wu L."/>
            <person name="Ma J."/>
        </authorList>
    </citation>
    <scope>NUCLEOTIDE SEQUENCE [LARGE SCALE GENOMIC DNA]</scope>
    <source>
        <strain evidence="10">CGMCC 4.7248</strain>
    </source>
</reference>
<comment type="similarity">
    <text evidence="7">Belongs to the binding-protein-dependent transport system permease family.</text>
</comment>
<dbReference type="PANTHER" id="PTHR43744:SF8">
    <property type="entry name" value="SN-GLYCEROL-3-PHOSPHATE TRANSPORT SYSTEM PERMEASE PROTEIN UGPE"/>
    <property type="match status" value="1"/>
</dbReference>
<dbReference type="Pfam" id="PF00528">
    <property type="entry name" value="BPD_transp_1"/>
    <property type="match status" value="1"/>
</dbReference>
<feature type="transmembrane region" description="Helical" evidence="7">
    <location>
        <begin position="272"/>
        <end position="290"/>
    </location>
</feature>
<dbReference type="CDD" id="cd06261">
    <property type="entry name" value="TM_PBP2"/>
    <property type="match status" value="1"/>
</dbReference>
<feature type="transmembrane region" description="Helical" evidence="7">
    <location>
        <begin position="23"/>
        <end position="45"/>
    </location>
</feature>
<feature type="transmembrane region" description="Helical" evidence="7">
    <location>
        <begin position="123"/>
        <end position="147"/>
    </location>
</feature>
<feature type="transmembrane region" description="Helical" evidence="7">
    <location>
        <begin position="216"/>
        <end position="237"/>
    </location>
</feature>
<evidence type="ECO:0000256" key="1">
    <source>
        <dbReference type="ARBA" id="ARBA00004651"/>
    </source>
</evidence>
<keyword evidence="10" id="KW-1185">Reference proteome</keyword>
<evidence type="ECO:0000256" key="4">
    <source>
        <dbReference type="ARBA" id="ARBA00022692"/>
    </source>
</evidence>
<keyword evidence="5 7" id="KW-1133">Transmembrane helix</keyword>
<dbReference type="InterPro" id="IPR035906">
    <property type="entry name" value="MetI-like_sf"/>
</dbReference>
<feature type="domain" description="ABC transmembrane type-1" evidence="8">
    <location>
        <begin position="88"/>
        <end position="290"/>
    </location>
</feature>
<evidence type="ECO:0000313" key="9">
    <source>
        <dbReference type="EMBL" id="MFC5634646.1"/>
    </source>
</evidence>
<comment type="caution">
    <text evidence="9">The sequence shown here is derived from an EMBL/GenBank/DDBJ whole genome shotgun (WGS) entry which is preliminary data.</text>
</comment>
<dbReference type="PROSITE" id="PS50928">
    <property type="entry name" value="ABC_TM1"/>
    <property type="match status" value="1"/>
</dbReference>
<organism evidence="9 10">
    <name type="scientific">Streptomyces bullii</name>
    <dbReference type="NCBI Taxonomy" id="349910"/>
    <lineage>
        <taxon>Bacteria</taxon>
        <taxon>Bacillati</taxon>
        <taxon>Actinomycetota</taxon>
        <taxon>Actinomycetes</taxon>
        <taxon>Kitasatosporales</taxon>
        <taxon>Streptomycetaceae</taxon>
        <taxon>Streptomyces</taxon>
    </lineage>
</organism>
<comment type="subcellular location">
    <subcellularLocation>
        <location evidence="1 7">Cell membrane</location>
        <topology evidence="1 7">Multi-pass membrane protein</topology>
    </subcellularLocation>
</comment>
<name>A0ABW0UQ41_9ACTN</name>
<keyword evidence="3" id="KW-1003">Cell membrane</keyword>
<proteinExistence type="inferred from homology"/>
<accession>A0ABW0UQ41</accession>
<dbReference type="RefSeq" id="WP_381020661.1">
    <property type="nucleotide sequence ID" value="NZ_JBHSNY010000004.1"/>
</dbReference>
<feature type="transmembrane region" description="Helical" evidence="7">
    <location>
        <begin position="167"/>
        <end position="187"/>
    </location>
</feature>
<protein>
    <submittedName>
        <fullName evidence="9">Carbohydrate ABC transporter permease</fullName>
    </submittedName>
</protein>
<dbReference type="InterPro" id="IPR000515">
    <property type="entry name" value="MetI-like"/>
</dbReference>
<sequence>MTSASPASAQVPRRRRKSVLRPIGLYAIRIALALFFAFPIVFMLVSSLKPDQQIFADLGSIKAFLPVGHLSLDNYTGVFDRVPAARFLFNSIGISVITVALGIFVNSLAAFALSRMRWRGRKIVLTAVIATLIVPIEVFAVPMVWWVNKLPWLQVNGFHVTITEGWLDTYQVQILPFVGNAFSIFLFHQYFRSIPKELDEAAVIDGASWFGIYRRIVMPLSGPAVATVAILTFLPMWNAYLWPLMVVQSEDLRPVMIGIQYFFQTNPSWGEIMAYSSMITVPVLALFVAFQRAFVNSIASSGVKG</sequence>
<evidence type="ECO:0000256" key="3">
    <source>
        <dbReference type="ARBA" id="ARBA00022475"/>
    </source>
</evidence>
<keyword evidence="2 7" id="KW-0813">Transport</keyword>
<evidence type="ECO:0000256" key="2">
    <source>
        <dbReference type="ARBA" id="ARBA00022448"/>
    </source>
</evidence>
<gene>
    <name evidence="9" type="ORF">ACFPZJ_12835</name>
</gene>
<dbReference type="SUPFAM" id="SSF161098">
    <property type="entry name" value="MetI-like"/>
    <property type="match status" value="1"/>
</dbReference>